<organism evidence="6">
    <name type="scientific">freshwater metagenome</name>
    <dbReference type="NCBI Taxonomy" id="449393"/>
    <lineage>
        <taxon>unclassified sequences</taxon>
        <taxon>metagenomes</taxon>
        <taxon>ecological metagenomes</taxon>
    </lineage>
</organism>
<dbReference type="InterPro" id="IPR006879">
    <property type="entry name" value="YdjC-like"/>
</dbReference>
<comment type="cofactor">
    <cofactor evidence="1">
        <name>Mg(2+)</name>
        <dbReference type="ChEBI" id="CHEBI:18420"/>
    </cofactor>
</comment>
<sequence>MSSAGRLLIVNADDFGLTSGINRAIIRAASEGVVTSVSVLPNGDVWAKGIESLRGINVGIGAHLAIVGGGSPVLSPTEVPSLVDRNGKFALSWPTVARRCALGRINTDDLQREFSAQISVLRSSGVSLTHLDTHQNVHLWPTIGRVVVGLAKEENIPFVRIPRTRSFTPLARGVATLSAHLRRLVVRAGLATTDTSAGFDEAGALAIDRLRNVLQNLGESNALRADIICHPGEAADADLGDYSWGFLWAEETSALIDPAIRQQIASNGFTLGNYRDLSTNTKSES</sequence>
<dbReference type="GO" id="GO:0016787">
    <property type="term" value="F:hydrolase activity"/>
    <property type="evidence" value="ECO:0007669"/>
    <property type="project" value="UniProtKB-KW"/>
</dbReference>
<dbReference type="Pfam" id="PF04794">
    <property type="entry name" value="YdjC"/>
    <property type="match status" value="1"/>
</dbReference>
<evidence type="ECO:0000256" key="1">
    <source>
        <dbReference type="ARBA" id="ARBA00001946"/>
    </source>
</evidence>
<dbReference type="EMBL" id="CAEZYK010000139">
    <property type="protein sequence ID" value="CAB4736336.1"/>
    <property type="molecule type" value="Genomic_DNA"/>
</dbReference>
<keyword evidence="4" id="KW-0460">Magnesium</keyword>
<dbReference type="GO" id="GO:0046872">
    <property type="term" value="F:metal ion binding"/>
    <property type="evidence" value="ECO:0007669"/>
    <property type="project" value="UniProtKB-KW"/>
</dbReference>
<keyword evidence="3" id="KW-0378">Hydrolase</keyword>
<keyword evidence="2" id="KW-0479">Metal-binding</keyword>
<keyword evidence="5" id="KW-0119">Carbohydrate metabolism</keyword>
<dbReference type="Gene3D" id="3.20.20.370">
    <property type="entry name" value="Glycoside hydrolase/deacetylase"/>
    <property type="match status" value="1"/>
</dbReference>
<evidence type="ECO:0000256" key="4">
    <source>
        <dbReference type="ARBA" id="ARBA00022842"/>
    </source>
</evidence>
<dbReference type="GO" id="GO:0019213">
    <property type="term" value="F:deacetylase activity"/>
    <property type="evidence" value="ECO:0007669"/>
    <property type="project" value="TreeGrafter"/>
</dbReference>
<dbReference type="GO" id="GO:0005975">
    <property type="term" value="P:carbohydrate metabolic process"/>
    <property type="evidence" value="ECO:0007669"/>
    <property type="project" value="InterPro"/>
</dbReference>
<evidence type="ECO:0000256" key="3">
    <source>
        <dbReference type="ARBA" id="ARBA00022801"/>
    </source>
</evidence>
<evidence type="ECO:0000256" key="2">
    <source>
        <dbReference type="ARBA" id="ARBA00022723"/>
    </source>
</evidence>
<dbReference type="PANTHER" id="PTHR31609:SF1">
    <property type="entry name" value="CARBOHYDRATE DEACETYLASE"/>
    <property type="match status" value="1"/>
</dbReference>
<gene>
    <name evidence="6" type="ORF">UFOPK2683_01606</name>
</gene>
<evidence type="ECO:0000256" key="5">
    <source>
        <dbReference type="ARBA" id="ARBA00023277"/>
    </source>
</evidence>
<reference evidence="6" key="1">
    <citation type="submission" date="2020-05" db="EMBL/GenBank/DDBJ databases">
        <authorList>
            <person name="Chiriac C."/>
            <person name="Salcher M."/>
            <person name="Ghai R."/>
            <person name="Kavagutti S V."/>
        </authorList>
    </citation>
    <scope>NUCLEOTIDE SEQUENCE</scope>
</reference>
<dbReference type="PANTHER" id="PTHR31609">
    <property type="entry name" value="YDJC DEACETYLASE FAMILY MEMBER"/>
    <property type="match status" value="1"/>
</dbReference>
<proteinExistence type="predicted"/>
<accession>A0A6J6SMX0</accession>
<dbReference type="InterPro" id="IPR011330">
    <property type="entry name" value="Glyco_hydro/deAcase_b/a-brl"/>
</dbReference>
<dbReference type="AlphaFoldDB" id="A0A6J6SMX0"/>
<dbReference type="SUPFAM" id="SSF88713">
    <property type="entry name" value="Glycoside hydrolase/deacetylase"/>
    <property type="match status" value="1"/>
</dbReference>
<protein>
    <submittedName>
        <fullName evidence="6">Unannotated protein</fullName>
    </submittedName>
</protein>
<name>A0A6J6SMX0_9ZZZZ</name>
<evidence type="ECO:0000313" key="6">
    <source>
        <dbReference type="EMBL" id="CAB4736336.1"/>
    </source>
</evidence>